<comment type="caution">
    <text evidence="2">The sequence shown here is derived from an EMBL/GenBank/DDBJ whole genome shotgun (WGS) entry which is preliminary data.</text>
</comment>
<feature type="transmembrane region" description="Helical" evidence="1">
    <location>
        <begin position="77"/>
        <end position="95"/>
    </location>
</feature>
<accession>A0A951IUH6</accession>
<evidence type="ECO:0000256" key="1">
    <source>
        <dbReference type="SAM" id="Phobius"/>
    </source>
</evidence>
<proteinExistence type="predicted"/>
<reference evidence="2 3" key="1">
    <citation type="journal article" date="2020" name="Syst. Appl. Microbiol.">
        <title>Arthrospiribacter ruber gen. nov., sp. nov., a novel bacterium isolated from Arthrospira cultures.</title>
        <authorList>
            <person name="Waleron M."/>
            <person name="Misztak A."/>
            <person name="Waleron M.M."/>
            <person name="Furmaniak M."/>
            <person name="Mrozik A."/>
            <person name="Waleron K."/>
        </authorList>
    </citation>
    <scope>NUCLEOTIDE SEQUENCE [LARGE SCALE GENOMIC DNA]</scope>
    <source>
        <strain evidence="2 3">DPMB0001</strain>
    </source>
</reference>
<dbReference type="RefSeq" id="WP_219287700.1">
    <property type="nucleotide sequence ID" value="NZ_RPHB01000003.1"/>
</dbReference>
<organism evidence="2 3">
    <name type="scientific">Arthrospiribacter ruber</name>
    <dbReference type="NCBI Taxonomy" id="2487934"/>
    <lineage>
        <taxon>Bacteria</taxon>
        <taxon>Pseudomonadati</taxon>
        <taxon>Bacteroidota</taxon>
        <taxon>Cytophagia</taxon>
        <taxon>Cytophagales</taxon>
        <taxon>Cyclobacteriaceae</taxon>
        <taxon>Arthrospiribacter</taxon>
    </lineage>
</organism>
<feature type="transmembrane region" description="Helical" evidence="1">
    <location>
        <begin position="199"/>
        <end position="217"/>
    </location>
</feature>
<name>A0A951IUH6_9BACT</name>
<evidence type="ECO:0000313" key="3">
    <source>
        <dbReference type="Proteomes" id="UP000727490"/>
    </source>
</evidence>
<keyword evidence="1" id="KW-0472">Membrane</keyword>
<keyword evidence="1" id="KW-1133">Transmembrane helix</keyword>
<feature type="transmembrane region" description="Helical" evidence="1">
    <location>
        <begin position="115"/>
        <end position="137"/>
    </location>
</feature>
<dbReference type="EMBL" id="RPHB01000003">
    <property type="protein sequence ID" value="MBW3467430.1"/>
    <property type="molecule type" value="Genomic_DNA"/>
</dbReference>
<sequence>MTALHKIFRRNRLLAWFGLVNFALLLLFLLFSLVDSRELLGINLWIKPMKFAISIGIFSWTMAWFTGYMPQLRKVKTISWVIVVAMSLEILIIAGQSLRGETSHFNITSALNITLFNTMGAAIVINTLMVFWAFLLFRKVNTLTEGYKLGIQLGMLIFVIASFQGFVMVAQMSHTVGAPDGQEGIFFLNWAKKYGDLRIAHFLGLHALQLIPLFAWYFAPQKKLLVWIFAMVYFMFSVGAYWFAYL</sequence>
<protein>
    <submittedName>
        <fullName evidence="2">Uncharacterized protein</fullName>
    </submittedName>
</protein>
<evidence type="ECO:0000313" key="2">
    <source>
        <dbReference type="EMBL" id="MBW3467430.1"/>
    </source>
</evidence>
<feature type="transmembrane region" description="Helical" evidence="1">
    <location>
        <begin position="224"/>
        <end position="244"/>
    </location>
</feature>
<feature type="transmembrane region" description="Helical" evidence="1">
    <location>
        <begin position="12"/>
        <end position="31"/>
    </location>
</feature>
<feature type="transmembrane region" description="Helical" evidence="1">
    <location>
        <begin position="149"/>
        <end position="170"/>
    </location>
</feature>
<feature type="transmembrane region" description="Helical" evidence="1">
    <location>
        <begin position="51"/>
        <end position="70"/>
    </location>
</feature>
<keyword evidence="1" id="KW-0812">Transmembrane</keyword>
<dbReference type="AlphaFoldDB" id="A0A951IUH6"/>
<keyword evidence="3" id="KW-1185">Reference proteome</keyword>
<gene>
    <name evidence="2" type="ORF">EGN73_06335</name>
</gene>
<dbReference type="Proteomes" id="UP000727490">
    <property type="component" value="Unassembled WGS sequence"/>
</dbReference>